<reference evidence="6" key="1">
    <citation type="submission" date="2021-05" db="EMBL/GenBank/DDBJ databases">
        <title>Genome-wide identification, expression and functional analysis of core cell cycle genes (CCC) and gene families during early somatic embryogenesis in Dimocarpus longan Lour.</title>
        <authorList>
            <person name="Zhao P."/>
            <person name="Zhang C."/>
            <person name="Lai Z."/>
            <person name="Lin Y."/>
        </authorList>
    </citation>
    <scope>NUCLEOTIDE SEQUENCE</scope>
    <source>
        <tissue evidence="6">Embryonic callus</tissue>
    </source>
</reference>
<dbReference type="GO" id="GO:0051301">
    <property type="term" value="P:cell division"/>
    <property type="evidence" value="ECO:0007669"/>
    <property type="project" value="UniProtKB-KW"/>
</dbReference>
<keyword evidence="2 4" id="KW-0195">Cyclin</keyword>
<dbReference type="InterPro" id="IPR039361">
    <property type="entry name" value="Cyclin"/>
</dbReference>
<protein>
    <submittedName>
        <fullName evidence="6">Cyclin D7-1</fullName>
    </submittedName>
</protein>
<sequence length="335" mass="38651">MESLLCDEVWLSSPETDGCCDDHHEPPQKWRSFEIGDGCSKEERYETNVMYLEKESCYLPEPGYVDYLLSNNDLMQSRSRAIQWFIKSRSRLNLSFVTVFNAVNYLDRFISMNHCQGWRYLMVELLSVACLAVASKFTETSAPSLLKIQEDLDYCFQPNTIKRMELTLLQALGWRLDCITTYSFVDLLISNLDSMDSHVLDELSTRVTKVLFGYMIDFQLLKYRPSVVAVSALWCSLEGLMLPSHAHLAHITKLFKHDQKDDVVKCHTTMKSRGEDPLCNIRVCGRPCYWPSSPVTVLLRERIDIYDCQVDLSMFKNIVPAAGSNLESCKKRRKK</sequence>
<dbReference type="EMBL" id="MZ198076">
    <property type="protein sequence ID" value="QYW07133.1"/>
    <property type="molecule type" value="mRNA"/>
</dbReference>
<evidence type="ECO:0000256" key="4">
    <source>
        <dbReference type="RuleBase" id="RU000383"/>
    </source>
</evidence>
<dbReference type="SUPFAM" id="SSF47954">
    <property type="entry name" value="Cyclin-like"/>
    <property type="match status" value="1"/>
</dbReference>
<dbReference type="InterPro" id="IPR006671">
    <property type="entry name" value="Cyclin_N"/>
</dbReference>
<evidence type="ECO:0000313" key="6">
    <source>
        <dbReference type="EMBL" id="QYW07133.1"/>
    </source>
</evidence>
<dbReference type="AlphaFoldDB" id="A0A8G0VSJ0"/>
<evidence type="ECO:0000256" key="3">
    <source>
        <dbReference type="ARBA" id="ARBA00023306"/>
    </source>
</evidence>
<dbReference type="InterPro" id="IPR013763">
    <property type="entry name" value="Cyclin-like_dom"/>
</dbReference>
<keyword evidence="1" id="KW-0132">Cell division</keyword>
<dbReference type="CDD" id="cd20544">
    <property type="entry name" value="CYCLIN_AtCycD-like_rpt2"/>
    <property type="match status" value="1"/>
</dbReference>
<dbReference type="Pfam" id="PF00134">
    <property type="entry name" value="Cyclin_N"/>
    <property type="match status" value="1"/>
</dbReference>
<organism evidence="6">
    <name type="scientific">Dimocarpus longan</name>
    <dbReference type="NCBI Taxonomy" id="128017"/>
    <lineage>
        <taxon>Eukaryota</taxon>
        <taxon>Viridiplantae</taxon>
        <taxon>Streptophyta</taxon>
        <taxon>Embryophyta</taxon>
        <taxon>Tracheophyta</taxon>
        <taxon>Spermatophyta</taxon>
        <taxon>Magnoliopsida</taxon>
        <taxon>eudicotyledons</taxon>
        <taxon>Gunneridae</taxon>
        <taxon>Pentapetalae</taxon>
        <taxon>rosids</taxon>
        <taxon>malvids</taxon>
        <taxon>Sapindales</taxon>
        <taxon>Sapindaceae</taxon>
        <taxon>Dimocarpus</taxon>
    </lineage>
</organism>
<proteinExistence type="evidence at transcript level"/>
<evidence type="ECO:0000256" key="1">
    <source>
        <dbReference type="ARBA" id="ARBA00022618"/>
    </source>
</evidence>
<evidence type="ECO:0000256" key="2">
    <source>
        <dbReference type="ARBA" id="ARBA00023127"/>
    </source>
</evidence>
<dbReference type="Gene3D" id="1.10.472.10">
    <property type="entry name" value="Cyclin-like"/>
    <property type="match status" value="2"/>
</dbReference>
<evidence type="ECO:0000259" key="5">
    <source>
        <dbReference type="SMART" id="SM00385"/>
    </source>
</evidence>
<dbReference type="PANTHER" id="PTHR10177">
    <property type="entry name" value="CYCLINS"/>
    <property type="match status" value="1"/>
</dbReference>
<gene>
    <name evidence="6" type="ORF">Dlo029212</name>
</gene>
<feature type="domain" description="Cyclin-like" evidence="5">
    <location>
        <begin position="83"/>
        <end position="170"/>
    </location>
</feature>
<dbReference type="Pfam" id="PF02984">
    <property type="entry name" value="Cyclin_C"/>
    <property type="match status" value="1"/>
</dbReference>
<comment type="similarity">
    <text evidence="4">Belongs to the cyclin family.</text>
</comment>
<name>A0A8G0VSJ0_9ROSI</name>
<accession>A0A8G0VSJ0</accession>
<dbReference type="InterPro" id="IPR036915">
    <property type="entry name" value="Cyclin-like_sf"/>
</dbReference>
<keyword evidence="3" id="KW-0131">Cell cycle</keyword>
<dbReference type="InterPro" id="IPR004367">
    <property type="entry name" value="Cyclin_C-dom"/>
</dbReference>
<dbReference type="SMART" id="SM00385">
    <property type="entry name" value="CYCLIN"/>
    <property type="match status" value="1"/>
</dbReference>